<keyword evidence="5 7" id="KW-0963">Cytoplasm</keyword>
<dbReference type="PROSITE" id="PS00745">
    <property type="entry name" value="RF_PROK_I"/>
    <property type="match status" value="1"/>
</dbReference>
<dbReference type="Gene3D" id="3.30.70.1660">
    <property type="match status" value="1"/>
</dbReference>
<dbReference type="FunFam" id="3.30.70.1660:FF:000002">
    <property type="entry name" value="Peptide chain release factor 1"/>
    <property type="match status" value="1"/>
</dbReference>
<dbReference type="InterPro" id="IPR050057">
    <property type="entry name" value="Prokaryotic/Mito_RF"/>
</dbReference>
<evidence type="ECO:0000256" key="7">
    <source>
        <dbReference type="HAMAP-Rule" id="MF_00093"/>
    </source>
</evidence>
<evidence type="ECO:0000256" key="5">
    <source>
        <dbReference type="ARBA" id="ARBA00022490"/>
    </source>
</evidence>
<evidence type="ECO:0000256" key="2">
    <source>
        <dbReference type="ARBA" id="ARBA00004496"/>
    </source>
</evidence>
<evidence type="ECO:0000259" key="9">
    <source>
        <dbReference type="PROSITE" id="PS00745"/>
    </source>
</evidence>
<comment type="function">
    <text evidence="1 7">Peptide chain release factor 1 directs the termination of translation in response to the peptide chain termination codons UAG and UAA.</text>
</comment>
<organism evidence="10 11">
    <name type="scientific">Polymorphobacter multimanifer</name>
    <dbReference type="NCBI Taxonomy" id="1070431"/>
    <lineage>
        <taxon>Bacteria</taxon>
        <taxon>Pseudomonadati</taxon>
        <taxon>Pseudomonadota</taxon>
        <taxon>Alphaproteobacteria</taxon>
        <taxon>Sphingomonadales</taxon>
        <taxon>Sphingosinicellaceae</taxon>
        <taxon>Polymorphobacter</taxon>
    </lineage>
</organism>
<keyword evidence="11" id="KW-1185">Reference proteome</keyword>
<keyword evidence="4 7" id="KW-0488">Methylation</keyword>
<dbReference type="PANTHER" id="PTHR43804:SF7">
    <property type="entry name" value="LD18447P"/>
    <property type="match status" value="1"/>
</dbReference>
<dbReference type="InterPro" id="IPR000352">
    <property type="entry name" value="Pep_chain_release_fac_I"/>
</dbReference>
<gene>
    <name evidence="7" type="primary">prfA</name>
    <name evidence="10" type="ORF">FHS79_003377</name>
</gene>
<dbReference type="NCBIfam" id="TIGR00019">
    <property type="entry name" value="prfA"/>
    <property type="match status" value="1"/>
</dbReference>
<keyword evidence="6 7" id="KW-0648">Protein biosynthesis</keyword>
<dbReference type="AlphaFoldDB" id="A0A841LAL5"/>
<feature type="modified residue" description="N5-methylglutamine" evidence="7">
    <location>
        <position position="231"/>
    </location>
</feature>
<dbReference type="SMART" id="SM00937">
    <property type="entry name" value="PCRF"/>
    <property type="match status" value="1"/>
</dbReference>
<proteinExistence type="inferred from homology"/>
<evidence type="ECO:0000256" key="8">
    <source>
        <dbReference type="NCBIfam" id="TIGR00019"/>
    </source>
</evidence>
<dbReference type="Gene3D" id="6.10.140.1950">
    <property type="match status" value="1"/>
</dbReference>
<dbReference type="SUPFAM" id="SSF75620">
    <property type="entry name" value="Release factor"/>
    <property type="match status" value="1"/>
</dbReference>
<dbReference type="Gene3D" id="3.30.160.20">
    <property type="match status" value="1"/>
</dbReference>
<dbReference type="EMBL" id="JACIIV010000034">
    <property type="protein sequence ID" value="MBB6229176.1"/>
    <property type="molecule type" value="Genomic_DNA"/>
</dbReference>
<comment type="PTM">
    <text evidence="7">Methylated by PrmC. Methylation increases the termination efficiency of RF1.</text>
</comment>
<evidence type="ECO:0000313" key="11">
    <source>
        <dbReference type="Proteomes" id="UP000538147"/>
    </source>
</evidence>
<dbReference type="Pfam" id="PF00472">
    <property type="entry name" value="RF-1"/>
    <property type="match status" value="1"/>
</dbReference>
<evidence type="ECO:0000313" key="10">
    <source>
        <dbReference type="EMBL" id="MBB6229176.1"/>
    </source>
</evidence>
<protein>
    <recommendedName>
        <fullName evidence="7 8">Peptide chain release factor 1</fullName>
        <shortName evidence="7">RF-1</shortName>
    </recommendedName>
</protein>
<evidence type="ECO:0000256" key="6">
    <source>
        <dbReference type="ARBA" id="ARBA00022917"/>
    </source>
</evidence>
<dbReference type="Proteomes" id="UP000538147">
    <property type="component" value="Unassembled WGS sequence"/>
</dbReference>
<dbReference type="HAMAP" id="MF_00093">
    <property type="entry name" value="Rel_fac_1"/>
    <property type="match status" value="1"/>
</dbReference>
<comment type="similarity">
    <text evidence="3 7">Belongs to the prokaryotic/mitochondrial release factor family.</text>
</comment>
<name>A0A841LAL5_9SPHN</name>
<dbReference type="PANTHER" id="PTHR43804">
    <property type="entry name" value="LD18447P"/>
    <property type="match status" value="1"/>
</dbReference>
<evidence type="ECO:0000256" key="4">
    <source>
        <dbReference type="ARBA" id="ARBA00022481"/>
    </source>
</evidence>
<accession>A0A841LAL5</accession>
<dbReference type="NCBIfam" id="NF001859">
    <property type="entry name" value="PRK00591.1"/>
    <property type="match status" value="1"/>
</dbReference>
<dbReference type="Pfam" id="PF03462">
    <property type="entry name" value="PCRF"/>
    <property type="match status" value="1"/>
</dbReference>
<comment type="caution">
    <text evidence="10">The sequence shown here is derived from an EMBL/GenBank/DDBJ whole genome shotgun (WGS) entry which is preliminary data.</text>
</comment>
<dbReference type="InterPro" id="IPR004373">
    <property type="entry name" value="RF-1"/>
</dbReference>
<dbReference type="RefSeq" id="WP_184202672.1">
    <property type="nucleotide sequence ID" value="NZ_JACIIV010000034.1"/>
</dbReference>
<dbReference type="InterPro" id="IPR045853">
    <property type="entry name" value="Pep_chain_release_fac_I_sf"/>
</dbReference>
<comment type="subcellular location">
    <subcellularLocation>
        <location evidence="2 7">Cytoplasm</location>
    </subcellularLocation>
</comment>
<evidence type="ECO:0000256" key="3">
    <source>
        <dbReference type="ARBA" id="ARBA00010835"/>
    </source>
</evidence>
<sequence length="354" mass="38528">MLISPERLGQIARRHADLAAQMGNPDLAADKFVQISKDYAELTPVVEAAEALRALREEAETLRGIPADDEMHEMALEELASIEAQLPAAERVLALKLLPRDAADAKPAMLEIRAGTGGDEAALFAGDLFRMYERYASTQGWRVEVMSASAAEMGGYKEVVASVTGEGVFAKLKFESGVHRVQRVPATETQGRIHTSAATVAVLPEAEEVDVQIDEKDLRIDVFRSSGPGGQSVNTTDSAVRITHLPSGLVVQQQDEKSQHKNKAKALKVLRSRLYDLERSKVDSARSADRKAMVGSGDRSERIRTYNYPQGRVTDHRIGLTLHRLPEILEGGGLDELLSALIGEDEAARLADLA</sequence>
<dbReference type="GO" id="GO:0016149">
    <property type="term" value="F:translation release factor activity, codon specific"/>
    <property type="evidence" value="ECO:0007669"/>
    <property type="project" value="UniProtKB-UniRule"/>
</dbReference>
<evidence type="ECO:0000256" key="1">
    <source>
        <dbReference type="ARBA" id="ARBA00002986"/>
    </source>
</evidence>
<dbReference type="FunFam" id="3.30.160.20:FF:000004">
    <property type="entry name" value="Peptide chain release factor 1"/>
    <property type="match status" value="1"/>
</dbReference>
<dbReference type="GO" id="GO:0005829">
    <property type="term" value="C:cytosol"/>
    <property type="evidence" value="ECO:0007669"/>
    <property type="project" value="UniProtKB-ARBA"/>
</dbReference>
<dbReference type="FunFam" id="3.30.70.1660:FF:000004">
    <property type="entry name" value="Peptide chain release factor 1"/>
    <property type="match status" value="1"/>
</dbReference>
<dbReference type="InterPro" id="IPR005139">
    <property type="entry name" value="PCRF"/>
</dbReference>
<reference evidence="10 11" key="1">
    <citation type="submission" date="2020-08" db="EMBL/GenBank/DDBJ databases">
        <title>Genomic Encyclopedia of Type Strains, Phase IV (KMG-IV): sequencing the most valuable type-strain genomes for metagenomic binning, comparative biology and taxonomic classification.</title>
        <authorList>
            <person name="Goeker M."/>
        </authorList>
    </citation>
    <scope>NUCLEOTIDE SEQUENCE [LARGE SCALE GENOMIC DNA]</scope>
    <source>
        <strain evidence="10 11">DSM 102189</strain>
    </source>
</reference>
<feature type="domain" description="Prokaryotic-type class I peptide chain release factors" evidence="9">
    <location>
        <begin position="224"/>
        <end position="240"/>
    </location>
</feature>